<dbReference type="SMART" id="SM00320">
    <property type="entry name" value="WD40"/>
    <property type="match status" value="7"/>
</dbReference>
<proteinExistence type="predicted"/>
<dbReference type="SMART" id="SM00054">
    <property type="entry name" value="EFh"/>
    <property type="match status" value="1"/>
</dbReference>
<dbReference type="STRING" id="905079.L1INJ3"/>
<dbReference type="InterPro" id="IPR015943">
    <property type="entry name" value="WD40/YVTN_repeat-like_dom_sf"/>
</dbReference>
<dbReference type="AlphaFoldDB" id="L1INJ3"/>
<dbReference type="CDD" id="cd00051">
    <property type="entry name" value="EFh"/>
    <property type="match status" value="1"/>
</dbReference>
<feature type="repeat" description="WD" evidence="4">
    <location>
        <begin position="484"/>
        <end position="513"/>
    </location>
</feature>
<dbReference type="PROSITE" id="PS50082">
    <property type="entry name" value="WD_REPEATS_2"/>
    <property type="match status" value="4"/>
</dbReference>
<dbReference type="GO" id="GO:0044458">
    <property type="term" value="P:motile cilium assembly"/>
    <property type="evidence" value="ECO:0007669"/>
    <property type="project" value="TreeGrafter"/>
</dbReference>
<dbReference type="eggNOG" id="KOG0266">
    <property type="taxonomic scope" value="Eukaryota"/>
</dbReference>
<dbReference type="InterPro" id="IPR019775">
    <property type="entry name" value="WD40_repeat_CS"/>
</dbReference>
<dbReference type="InterPro" id="IPR020472">
    <property type="entry name" value="WD40_PAC1"/>
</dbReference>
<feature type="repeat" description="WD" evidence="4">
    <location>
        <begin position="275"/>
        <end position="316"/>
    </location>
</feature>
<dbReference type="InterPro" id="IPR002048">
    <property type="entry name" value="EF_hand_dom"/>
</dbReference>
<dbReference type="CDD" id="cd00200">
    <property type="entry name" value="WD40"/>
    <property type="match status" value="1"/>
</dbReference>
<feature type="repeat" description="WD" evidence="4">
    <location>
        <begin position="382"/>
        <end position="415"/>
    </location>
</feature>
<dbReference type="Pfam" id="PF00400">
    <property type="entry name" value="WD40"/>
    <property type="match status" value="4"/>
</dbReference>
<dbReference type="PRINTS" id="PR00320">
    <property type="entry name" value="GPROTEINBRPT"/>
</dbReference>
<dbReference type="PROSITE" id="PS00018">
    <property type="entry name" value="EF_HAND_1"/>
    <property type="match status" value="1"/>
</dbReference>
<evidence type="ECO:0000313" key="7">
    <source>
        <dbReference type="EnsemblProtists" id="EKX37375"/>
    </source>
</evidence>
<keyword evidence="3" id="KW-0106">Calcium</keyword>
<dbReference type="Gene3D" id="1.10.238.10">
    <property type="entry name" value="EF-hand"/>
    <property type="match status" value="1"/>
</dbReference>
<evidence type="ECO:0000313" key="6">
    <source>
        <dbReference type="EMBL" id="EKX37375.1"/>
    </source>
</evidence>
<evidence type="ECO:0000256" key="2">
    <source>
        <dbReference type="ARBA" id="ARBA00022737"/>
    </source>
</evidence>
<dbReference type="HOGENOM" id="CLU_402531_0_0_1"/>
<dbReference type="OMA" id="ILETANC"/>
<dbReference type="PROSITE" id="PS50294">
    <property type="entry name" value="WD_REPEATS_REGION"/>
    <property type="match status" value="1"/>
</dbReference>
<dbReference type="GO" id="GO:0005509">
    <property type="term" value="F:calcium ion binding"/>
    <property type="evidence" value="ECO:0007669"/>
    <property type="project" value="InterPro"/>
</dbReference>
<dbReference type="EnsemblProtists" id="EKX37375">
    <property type="protein sequence ID" value="EKX37375"/>
    <property type="gene ID" value="GUITHDRAFT_97287"/>
</dbReference>
<feature type="domain" description="EF-hand" evidence="5">
    <location>
        <begin position="577"/>
        <end position="612"/>
    </location>
</feature>
<sequence>MIYLKHPVVRISLLDANDGNPVKKSRSDRNAESEQQHMTAKGFDRVLPILTQPFDLSQCLVEGKTLKCEWQEPIVFNENIEYFLGENHVIMFELMDFPISKDSFWQHIAWSFIRPNQGSNGCIKLERTLRLQLYKYRKCNWVPYKSTLYVSISGIPLPESSYVQLRPTMPWEKEKGEDNFDFKEESENVGKESKRTSMYDQSMERARLGSRWIGASGMWCRVPNSVMHKFDSDYRGGYALSFSGLGTYLACAVGGRQYYNIRIFNVANGILTKTLKGHHEIVYDIVWSEHDPLILTASADTTAKVWSFESESVIATCHHPSYVYCARFCPGPDGSKGGTEKEKSIQSTSYVVTGCFDKNIRLWDVRRESLDADGSAQVLQIIAGHSSHVNALHVHPVKSQMVSGDATGRLVVWSLVNHSFDVVRDITEPEMSSAVNCIRMDSAGKKIFVLARDNSLRLIDTDRWAITQRFAGVTCSTQSIKFDLSPDGKYLMSGSEDGQIMVWNVDTGEQDTSLASHNMHRVQGVCTDVAWNPTDRIIAACCFSRRHPILVYRYEKEADAHASEEMPDDELREVLEGKFNGLAEAFAKLDQSGDGKLQFEEFRDGVRQMELDLTEAQILRIFKTAAGSDDEISVDEFVRRYAPAGTLEAIKTANAVKRAKQKRATMGGVQSTPKTAALLSLFDD</sequence>
<dbReference type="EMBL" id="JH993060">
    <property type="protein sequence ID" value="EKX37375.1"/>
    <property type="molecule type" value="Genomic_DNA"/>
</dbReference>
<dbReference type="SUPFAM" id="SSF47473">
    <property type="entry name" value="EF-hand"/>
    <property type="match status" value="1"/>
</dbReference>
<dbReference type="PANTHER" id="PTHR44499">
    <property type="entry name" value="JOUBERIN"/>
    <property type="match status" value="1"/>
</dbReference>
<dbReference type="PROSITE" id="PS00678">
    <property type="entry name" value="WD_REPEATS_1"/>
    <property type="match status" value="1"/>
</dbReference>
<evidence type="ECO:0000256" key="4">
    <source>
        <dbReference type="PROSITE-ProRule" id="PRU00221"/>
    </source>
</evidence>
<gene>
    <name evidence="6" type="ORF">GUITHDRAFT_97287</name>
</gene>
<dbReference type="PROSITE" id="PS50222">
    <property type="entry name" value="EF_HAND_2"/>
    <property type="match status" value="1"/>
</dbReference>
<dbReference type="Pfam" id="PF13499">
    <property type="entry name" value="EF-hand_7"/>
    <property type="match status" value="1"/>
</dbReference>
<dbReference type="PANTHER" id="PTHR44499:SF1">
    <property type="entry name" value="JOUBERIN"/>
    <property type="match status" value="1"/>
</dbReference>
<dbReference type="InterPro" id="IPR052803">
    <property type="entry name" value="Cilium-Associated_Jouberin"/>
</dbReference>
<reference evidence="8" key="2">
    <citation type="submission" date="2012-11" db="EMBL/GenBank/DDBJ databases">
        <authorList>
            <person name="Kuo A."/>
            <person name="Curtis B.A."/>
            <person name="Tanifuji G."/>
            <person name="Burki F."/>
            <person name="Gruber A."/>
            <person name="Irimia M."/>
            <person name="Maruyama S."/>
            <person name="Arias M.C."/>
            <person name="Ball S.G."/>
            <person name="Gile G.H."/>
            <person name="Hirakawa Y."/>
            <person name="Hopkins J.F."/>
            <person name="Rensing S.A."/>
            <person name="Schmutz J."/>
            <person name="Symeonidi A."/>
            <person name="Elias M."/>
            <person name="Eveleigh R.J."/>
            <person name="Herman E.K."/>
            <person name="Klute M.J."/>
            <person name="Nakayama T."/>
            <person name="Obornik M."/>
            <person name="Reyes-Prieto A."/>
            <person name="Armbrust E.V."/>
            <person name="Aves S.J."/>
            <person name="Beiko R.G."/>
            <person name="Coutinho P."/>
            <person name="Dacks J.B."/>
            <person name="Durnford D.G."/>
            <person name="Fast N.M."/>
            <person name="Green B.R."/>
            <person name="Grisdale C."/>
            <person name="Hempe F."/>
            <person name="Henrissat B."/>
            <person name="Hoppner M.P."/>
            <person name="Ishida K.-I."/>
            <person name="Kim E."/>
            <person name="Koreny L."/>
            <person name="Kroth P.G."/>
            <person name="Liu Y."/>
            <person name="Malik S.-B."/>
            <person name="Maier U.G."/>
            <person name="McRose D."/>
            <person name="Mock T."/>
            <person name="Neilson J.A."/>
            <person name="Onodera N.T."/>
            <person name="Poole A.M."/>
            <person name="Pritham E.J."/>
            <person name="Richards T.A."/>
            <person name="Rocap G."/>
            <person name="Roy S.W."/>
            <person name="Sarai C."/>
            <person name="Schaack S."/>
            <person name="Shirato S."/>
            <person name="Slamovits C.H."/>
            <person name="Spencer D.F."/>
            <person name="Suzuki S."/>
            <person name="Worden A.Z."/>
            <person name="Zauner S."/>
            <person name="Barry K."/>
            <person name="Bell C."/>
            <person name="Bharti A.K."/>
            <person name="Crow J.A."/>
            <person name="Grimwood J."/>
            <person name="Kramer R."/>
            <person name="Lindquist E."/>
            <person name="Lucas S."/>
            <person name="Salamov A."/>
            <person name="McFadden G.I."/>
            <person name="Lane C.E."/>
            <person name="Keeling P.J."/>
            <person name="Gray M.W."/>
            <person name="Grigoriev I.V."/>
            <person name="Archibald J.M."/>
        </authorList>
    </citation>
    <scope>NUCLEOTIDE SEQUENCE</scope>
    <source>
        <strain evidence="8">CCMP2712</strain>
    </source>
</reference>
<keyword evidence="1 4" id="KW-0853">WD repeat</keyword>
<dbReference type="KEGG" id="gtt:GUITHDRAFT_97287"/>
<dbReference type="Proteomes" id="UP000011087">
    <property type="component" value="Unassembled WGS sequence"/>
</dbReference>
<accession>L1INJ3</accession>
<feature type="repeat" description="WD" evidence="4">
    <location>
        <begin position="349"/>
        <end position="373"/>
    </location>
</feature>
<name>L1INJ3_GUITC</name>
<dbReference type="InterPro" id="IPR018247">
    <property type="entry name" value="EF_Hand_1_Ca_BS"/>
</dbReference>
<dbReference type="InterPro" id="IPR001680">
    <property type="entry name" value="WD40_rpt"/>
</dbReference>
<dbReference type="PaxDb" id="55529-EKX37375"/>
<dbReference type="GeneID" id="17294083"/>
<dbReference type="InterPro" id="IPR036322">
    <property type="entry name" value="WD40_repeat_dom_sf"/>
</dbReference>
<keyword evidence="2" id="KW-0677">Repeat</keyword>
<evidence type="ECO:0000313" key="8">
    <source>
        <dbReference type="Proteomes" id="UP000011087"/>
    </source>
</evidence>
<organism evidence="6">
    <name type="scientific">Guillardia theta (strain CCMP2712)</name>
    <name type="common">Cryptophyte</name>
    <dbReference type="NCBI Taxonomy" id="905079"/>
    <lineage>
        <taxon>Eukaryota</taxon>
        <taxon>Cryptophyceae</taxon>
        <taxon>Pyrenomonadales</taxon>
        <taxon>Geminigeraceae</taxon>
        <taxon>Guillardia</taxon>
    </lineage>
</organism>
<reference evidence="6 8" key="1">
    <citation type="journal article" date="2012" name="Nature">
        <title>Algal genomes reveal evolutionary mosaicism and the fate of nucleomorphs.</title>
        <authorList>
            <consortium name="DOE Joint Genome Institute"/>
            <person name="Curtis B.A."/>
            <person name="Tanifuji G."/>
            <person name="Burki F."/>
            <person name="Gruber A."/>
            <person name="Irimia M."/>
            <person name="Maruyama S."/>
            <person name="Arias M.C."/>
            <person name="Ball S.G."/>
            <person name="Gile G.H."/>
            <person name="Hirakawa Y."/>
            <person name="Hopkins J.F."/>
            <person name="Kuo A."/>
            <person name="Rensing S.A."/>
            <person name="Schmutz J."/>
            <person name="Symeonidi A."/>
            <person name="Elias M."/>
            <person name="Eveleigh R.J."/>
            <person name="Herman E.K."/>
            <person name="Klute M.J."/>
            <person name="Nakayama T."/>
            <person name="Obornik M."/>
            <person name="Reyes-Prieto A."/>
            <person name="Armbrust E.V."/>
            <person name="Aves S.J."/>
            <person name="Beiko R.G."/>
            <person name="Coutinho P."/>
            <person name="Dacks J.B."/>
            <person name="Durnford D.G."/>
            <person name="Fast N.M."/>
            <person name="Green B.R."/>
            <person name="Grisdale C.J."/>
            <person name="Hempel F."/>
            <person name="Henrissat B."/>
            <person name="Hoppner M.P."/>
            <person name="Ishida K."/>
            <person name="Kim E."/>
            <person name="Koreny L."/>
            <person name="Kroth P.G."/>
            <person name="Liu Y."/>
            <person name="Malik S.B."/>
            <person name="Maier U.G."/>
            <person name="McRose D."/>
            <person name="Mock T."/>
            <person name="Neilson J.A."/>
            <person name="Onodera N.T."/>
            <person name="Poole A.M."/>
            <person name="Pritham E.J."/>
            <person name="Richards T.A."/>
            <person name="Rocap G."/>
            <person name="Roy S.W."/>
            <person name="Sarai C."/>
            <person name="Schaack S."/>
            <person name="Shirato S."/>
            <person name="Slamovits C.H."/>
            <person name="Spencer D.F."/>
            <person name="Suzuki S."/>
            <person name="Worden A.Z."/>
            <person name="Zauner S."/>
            <person name="Barry K."/>
            <person name="Bell C."/>
            <person name="Bharti A.K."/>
            <person name="Crow J.A."/>
            <person name="Grimwood J."/>
            <person name="Kramer R."/>
            <person name="Lindquist E."/>
            <person name="Lucas S."/>
            <person name="Salamov A."/>
            <person name="McFadden G.I."/>
            <person name="Lane C.E."/>
            <person name="Keeling P.J."/>
            <person name="Gray M.W."/>
            <person name="Grigoriev I.V."/>
            <person name="Archibald J.M."/>
        </authorList>
    </citation>
    <scope>NUCLEOTIDE SEQUENCE</scope>
    <source>
        <strain evidence="6 8">CCMP2712</strain>
    </source>
</reference>
<dbReference type="SUPFAM" id="SSF50978">
    <property type="entry name" value="WD40 repeat-like"/>
    <property type="match status" value="1"/>
</dbReference>
<dbReference type="OrthoDB" id="2096344at2759"/>
<protein>
    <recommendedName>
        <fullName evidence="5">EF-hand domain-containing protein</fullName>
    </recommendedName>
</protein>
<dbReference type="GO" id="GO:0036064">
    <property type="term" value="C:ciliary basal body"/>
    <property type="evidence" value="ECO:0007669"/>
    <property type="project" value="TreeGrafter"/>
</dbReference>
<keyword evidence="8" id="KW-1185">Reference proteome</keyword>
<evidence type="ECO:0000256" key="3">
    <source>
        <dbReference type="ARBA" id="ARBA00022837"/>
    </source>
</evidence>
<evidence type="ECO:0000259" key="5">
    <source>
        <dbReference type="PROSITE" id="PS50222"/>
    </source>
</evidence>
<evidence type="ECO:0000256" key="1">
    <source>
        <dbReference type="ARBA" id="ARBA00022574"/>
    </source>
</evidence>
<dbReference type="Gene3D" id="2.130.10.10">
    <property type="entry name" value="YVTN repeat-like/Quinoprotein amine dehydrogenase"/>
    <property type="match status" value="1"/>
</dbReference>
<reference evidence="7" key="3">
    <citation type="submission" date="2016-03" db="UniProtKB">
        <authorList>
            <consortium name="EnsemblProtists"/>
        </authorList>
    </citation>
    <scope>IDENTIFICATION</scope>
</reference>
<dbReference type="InterPro" id="IPR011992">
    <property type="entry name" value="EF-hand-dom_pair"/>
</dbReference>
<dbReference type="RefSeq" id="XP_005824355.1">
    <property type="nucleotide sequence ID" value="XM_005824298.1"/>
</dbReference>